<evidence type="ECO:0000256" key="3">
    <source>
        <dbReference type="SAM" id="MobiDB-lite"/>
    </source>
</evidence>
<keyword evidence="1" id="KW-0805">Transcription regulation</keyword>
<evidence type="ECO:0000256" key="1">
    <source>
        <dbReference type="ARBA" id="ARBA00023015"/>
    </source>
</evidence>
<protein>
    <submittedName>
        <fullName evidence="6">Anti-sigma factor domain-containing protein</fullName>
    </submittedName>
</protein>
<dbReference type="EMBL" id="JBHSQK010000002">
    <property type="protein sequence ID" value="MFC5946779.1"/>
    <property type="molecule type" value="Genomic_DNA"/>
</dbReference>
<evidence type="ECO:0000313" key="6">
    <source>
        <dbReference type="EMBL" id="MFC5946779.1"/>
    </source>
</evidence>
<feature type="transmembrane region" description="Helical" evidence="4">
    <location>
        <begin position="99"/>
        <end position="120"/>
    </location>
</feature>
<feature type="region of interest" description="Disordered" evidence="3">
    <location>
        <begin position="1"/>
        <end position="26"/>
    </location>
</feature>
<dbReference type="RefSeq" id="WP_379562997.1">
    <property type="nucleotide sequence ID" value="NZ_JBHSQK010000002.1"/>
</dbReference>
<keyword evidence="4" id="KW-1133">Transmembrane helix</keyword>
<accession>A0ABW1I214</accession>
<dbReference type="Proteomes" id="UP001596119">
    <property type="component" value="Unassembled WGS sequence"/>
</dbReference>
<keyword evidence="4" id="KW-0472">Membrane</keyword>
<feature type="domain" description="Anti-sigma K factor RskA C-terminal" evidence="5">
    <location>
        <begin position="101"/>
        <end position="235"/>
    </location>
</feature>
<keyword evidence="7" id="KW-1185">Reference proteome</keyword>
<dbReference type="Pfam" id="PF10099">
    <property type="entry name" value="RskA_C"/>
    <property type="match status" value="1"/>
</dbReference>
<proteinExistence type="predicted"/>
<dbReference type="InterPro" id="IPR041916">
    <property type="entry name" value="Anti_sigma_zinc_sf"/>
</dbReference>
<dbReference type="Gene3D" id="1.10.10.1320">
    <property type="entry name" value="Anti-sigma factor, zinc-finger domain"/>
    <property type="match status" value="1"/>
</dbReference>
<comment type="caution">
    <text evidence="6">The sequence shown here is derived from an EMBL/GenBank/DDBJ whole genome shotgun (WGS) entry which is preliminary data.</text>
</comment>
<keyword evidence="2" id="KW-0804">Transcription</keyword>
<dbReference type="InterPro" id="IPR018764">
    <property type="entry name" value="RskA_C"/>
</dbReference>
<evidence type="ECO:0000259" key="5">
    <source>
        <dbReference type="Pfam" id="PF10099"/>
    </source>
</evidence>
<evidence type="ECO:0000256" key="2">
    <source>
        <dbReference type="ARBA" id="ARBA00023163"/>
    </source>
</evidence>
<evidence type="ECO:0000313" key="7">
    <source>
        <dbReference type="Proteomes" id="UP001596119"/>
    </source>
</evidence>
<name>A0ABW1I214_9PSEU</name>
<keyword evidence="4" id="KW-0812">Transmembrane</keyword>
<sequence>MRHPGPDELVDAALSTREPDPGTEAHLRGCPTCRAEVEALRGTAQLAREGADRPLQDPPPAVWERVVGELGPELTGGPAAPRDGPGTVTMLPLRRRGPLLLAAAALVVGLAGGVGLGLTLGPGDPEGPDASGAVPLVALDPGSGTTGSTGLAESGGRLVLTVALERGAVPAGGYLEAWLMDEGATRLYALGGLTADGPGRWTGRFVLPPDLPLDVLDTVDVSVEHFDGDPGHSGESLVRGRTA</sequence>
<organism evidence="6 7">
    <name type="scientific">Pseudonocardia lutea</name>
    <dbReference type="NCBI Taxonomy" id="2172015"/>
    <lineage>
        <taxon>Bacteria</taxon>
        <taxon>Bacillati</taxon>
        <taxon>Actinomycetota</taxon>
        <taxon>Actinomycetes</taxon>
        <taxon>Pseudonocardiales</taxon>
        <taxon>Pseudonocardiaceae</taxon>
        <taxon>Pseudonocardia</taxon>
    </lineage>
</organism>
<evidence type="ECO:0000256" key="4">
    <source>
        <dbReference type="SAM" id="Phobius"/>
    </source>
</evidence>
<gene>
    <name evidence="6" type="ORF">ACFQH9_00625</name>
</gene>
<feature type="compositionally biased region" description="Basic and acidic residues" evidence="3">
    <location>
        <begin position="17"/>
        <end position="26"/>
    </location>
</feature>
<reference evidence="7" key="1">
    <citation type="journal article" date="2019" name="Int. J. Syst. Evol. Microbiol.">
        <title>The Global Catalogue of Microorganisms (GCM) 10K type strain sequencing project: providing services to taxonomists for standard genome sequencing and annotation.</title>
        <authorList>
            <consortium name="The Broad Institute Genomics Platform"/>
            <consortium name="The Broad Institute Genome Sequencing Center for Infectious Disease"/>
            <person name="Wu L."/>
            <person name="Ma J."/>
        </authorList>
    </citation>
    <scope>NUCLEOTIDE SEQUENCE [LARGE SCALE GENOMIC DNA]</scope>
    <source>
        <strain evidence="7">CGMCC 4.7397</strain>
    </source>
</reference>